<keyword evidence="2" id="KW-1185">Reference proteome</keyword>
<name>A0ACC0EGV5_9BASI</name>
<proteinExistence type="predicted"/>
<accession>A0ACC0EGV5</accession>
<protein>
    <submittedName>
        <fullName evidence="1">Uncharacterized protein</fullName>
    </submittedName>
</protein>
<reference evidence="1 2" key="3">
    <citation type="journal article" date="2022" name="Microbiol. Spectr.">
        <title>Folding features and dynamics of 3D genome architecture in plant fungal pathogens.</title>
        <authorList>
            <person name="Xia C."/>
        </authorList>
    </citation>
    <scope>NUCLEOTIDE SEQUENCE [LARGE SCALE GENOMIC DNA]</scope>
    <source>
        <strain evidence="1 2">93-210</strain>
    </source>
</reference>
<evidence type="ECO:0000313" key="2">
    <source>
        <dbReference type="Proteomes" id="UP001060170"/>
    </source>
</evidence>
<reference evidence="2" key="1">
    <citation type="journal article" date="2018" name="BMC Genomics">
        <title>Genomic insights into host adaptation between the wheat stripe rust pathogen (Puccinia striiformis f. sp. tritici) and the barley stripe rust pathogen (Puccinia striiformis f. sp. hordei).</title>
        <authorList>
            <person name="Xia C."/>
            <person name="Wang M."/>
            <person name="Yin C."/>
            <person name="Cornejo O.E."/>
            <person name="Hulbert S.H."/>
            <person name="Chen X."/>
        </authorList>
    </citation>
    <scope>NUCLEOTIDE SEQUENCE [LARGE SCALE GENOMIC DNA]</scope>
    <source>
        <strain evidence="2">93-210</strain>
    </source>
</reference>
<comment type="caution">
    <text evidence="1">The sequence shown here is derived from an EMBL/GenBank/DDBJ whole genome shotgun (WGS) entry which is preliminary data.</text>
</comment>
<dbReference type="Proteomes" id="UP001060170">
    <property type="component" value="Chromosome 6"/>
</dbReference>
<organism evidence="1 2">
    <name type="scientific">Puccinia striiformis f. sp. tritici</name>
    <dbReference type="NCBI Taxonomy" id="168172"/>
    <lineage>
        <taxon>Eukaryota</taxon>
        <taxon>Fungi</taxon>
        <taxon>Dikarya</taxon>
        <taxon>Basidiomycota</taxon>
        <taxon>Pucciniomycotina</taxon>
        <taxon>Pucciniomycetes</taxon>
        <taxon>Pucciniales</taxon>
        <taxon>Pucciniaceae</taxon>
        <taxon>Puccinia</taxon>
    </lineage>
</organism>
<dbReference type="EMBL" id="CM045870">
    <property type="protein sequence ID" value="KAI7953882.1"/>
    <property type="molecule type" value="Genomic_DNA"/>
</dbReference>
<sequence>MKTRKQTVDLEYDSQPTTESEIEVTDPATSSTAAYQPETAIQTSSNTWTEERRGRRRTGYRLIISTGY</sequence>
<reference evidence="2" key="2">
    <citation type="journal article" date="2018" name="Mol. Plant Microbe Interact.">
        <title>Genome sequence resources for the wheat stripe rust pathogen (Puccinia striiformis f. sp. tritici) and the barley stripe rust pathogen (Puccinia striiformis f. sp. hordei).</title>
        <authorList>
            <person name="Xia C."/>
            <person name="Wang M."/>
            <person name="Yin C."/>
            <person name="Cornejo O.E."/>
            <person name="Hulbert S.H."/>
            <person name="Chen X."/>
        </authorList>
    </citation>
    <scope>NUCLEOTIDE SEQUENCE [LARGE SCALE GENOMIC DNA]</scope>
    <source>
        <strain evidence="2">93-210</strain>
    </source>
</reference>
<gene>
    <name evidence="1" type="ORF">MJO28_006429</name>
</gene>
<evidence type="ECO:0000313" key="1">
    <source>
        <dbReference type="EMBL" id="KAI7953882.1"/>
    </source>
</evidence>